<dbReference type="PANTHER" id="PTHR43768">
    <property type="entry name" value="TREHALOSE 6-PHOSPHATE PHOSPHATASE"/>
    <property type="match status" value="1"/>
</dbReference>
<evidence type="ECO:0000256" key="4">
    <source>
        <dbReference type="RuleBase" id="RU361117"/>
    </source>
</evidence>
<dbReference type="InterPro" id="IPR003337">
    <property type="entry name" value="Trehalose_PPase"/>
</dbReference>
<dbReference type="SUPFAM" id="SSF56784">
    <property type="entry name" value="HAD-like"/>
    <property type="match status" value="1"/>
</dbReference>
<dbReference type="InterPro" id="IPR044651">
    <property type="entry name" value="OTSB-like"/>
</dbReference>
<keyword evidence="6" id="KW-1185">Reference proteome</keyword>
<evidence type="ECO:0000256" key="3">
    <source>
        <dbReference type="ARBA" id="ARBA00022801"/>
    </source>
</evidence>
<dbReference type="GO" id="GO:0004805">
    <property type="term" value="F:trehalose-phosphatase activity"/>
    <property type="evidence" value="ECO:0007669"/>
    <property type="project" value="UniProtKB-EC"/>
</dbReference>
<comment type="catalytic activity">
    <reaction evidence="4">
        <text>alpha,alpha-trehalose 6-phosphate + H2O = alpha,alpha-trehalose + phosphate</text>
        <dbReference type="Rhea" id="RHEA:23420"/>
        <dbReference type="ChEBI" id="CHEBI:15377"/>
        <dbReference type="ChEBI" id="CHEBI:16551"/>
        <dbReference type="ChEBI" id="CHEBI:43474"/>
        <dbReference type="ChEBI" id="CHEBI:58429"/>
        <dbReference type="EC" id="3.1.3.12"/>
    </reaction>
</comment>
<dbReference type="AlphaFoldDB" id="A0A1I6M1Z3"/>
<reference evidence="5 6" key="1">
    <citation type="submission" date="2016-10" db="EMBL/GenBank/DDBJ databases">
        <authorList>
            <person name="de Groot N.N."/>
        </authorList>
    </citation>
    <scope>NUCLEOTIDE SEQUENCE [LARGE SCALE GENOMIC DNA]</scope>
    <source>
        <strain evidence="5 6">CGMCC 1.10457</strain>
    </source>
</reference>
<evidence type="ECO:0000313" key="6">
    <source>
        <dbReference type="Proteomes" id="UP000199062"/>
    </source>
</evidence>
<dbReference type="InterPro" id="IPR023214">
    <property type="entry name" value="HAD_sf"/>
</dbReference>
<comment type="cofactor">
    <cofactor evidence="4">
        <name>Mg(2+)</name>
        <dbReference type="ChEBI" id="CHEBI:18420"/>
    </cofactor>
</comment>
<comment type="similarity">
    <text evidence="2 4">Belongs to the trehalose phosphatase family.</text>
</comment>
<dbReference type="Gene3D" id="3.30.70.1020">
    <property type="entry name" value="Trehalose-6-phosphate phosphatase related protein, domain 2"/>
    <property type="match status" value="1"/>
</dbReference>
<keyword evidence="4" id="KW-0460">Magnesium</keyword>
<keyword evidence="4" id="KW-0479">Metal-binding</keyword>
<dbReference type="EC" id="3.1.3.12" evidence="4"/>
<keyword evidence="3 4" id="KW-0378">Hydrolase</keyword>
<accession>A0A1I6M1Z3</accession>
<evidence type="ECO:0000313" key="5">
    <source>
        <dbReference type="EMBL" id="SFS09654.1"/>
    </source>
</evidence>
<comment type="pathway">
    <text evidence="1 4">Glycan biosynthesis; trehalose biosynthesis.</text>
</comment>
<dbReference type="Proteomes" id="UP000199062">
    <property type="component" value="Unassembled WGS sequence"/>
</dbReference>
<dbReference type="InterPro" id="IPR006379">
    <property type="entry name" value="HAD-SF_hydro_IIB"/>
</dbReference>
<dbReference type="GO" id="GO:0005992">
    <property type="term" value="P:trehalose biosynthetic process"/>
    <property type="evidence" value="ECO:0007669"/>
    <property type="project" value="UniProtKB-UniPathway"/>
</dbReference>
<organism evidence="5 6">
    <name type="scientific">Halomicrobium zhouii</name>
    <dbReference type="NCBI Taxonomy" id="767519"/>
    <lineage>
        <taxon>Archaea</taxon>
        <taxon>Methanobacteriati</taxon>
        <taxon>Methanobacteriota</taxon>
        <taxon>Stenosarchaea group</taxon>
        <taxon>Halobacteria</taxon>
        <taxon>Halobacteriales</taxon>
        <taxon>Haloarculaceae</taxon>
        <taxon>Halomicrobium</taxon>
    </lineage>
</organism>
<dbReference type="PANTHER" id="PTHR43768:SF3">
    <property type="entry name" value="TREHALOSE 6-PHOSPHATE PHOSPHATASE"/>
    <property type="match status" value="1"/>
</dbReference>
<proteinExistence type="inferred from homology"/>
<dbReference type="InterPro" id="IPR036412">
    <property type="entry name" value="HAD-like_sf"/>
</dbReference>
<dbReference type="EMBL" id="FOZK01000004">
    <property type="protein sequence ID" value="SFS09654.1"/>
    <property type="molecule type" value="Genomic_DNA"/>
</dbReference>
<evidence type="ECO:0000256" key="2">
    <source>
        <dbReference type="ARBA" id="ARBA00008770"/>
    </source>
</evidence>
<comment type="function">
    <text evidence="4">Removes the phosphate from trehalose 6-phosphate to produce free trehalose.</text>
</comment>
<name>A0A1I6M1Z3_9EURY</name>
<dbReference type="OrthoDB" id="70105at2157"/>
<sequence length="273" mass="29265">MRASSPPPTVEDRRAALRDRFAEAAGALLCLDFDGTLAPIVDQPDDAAMAADCRSLVGRLAQDPPVDVAVISGRAIDDLQGRVDVDGVVYAGNHGLELKRRDHIEVVPEADEQRDAIDDVCAEIEAATESIPGVAVEHKGITATVHYRQVPEERVPEVVESVDASVADVAARMDAPGEPFEVVAGKQIREIRPRVDWDKGRVVELLAEDVPDDWDVVYVGDDTTDEDAFEVVEPQGLGVAVGDTPDTAASVRVPDQDGVADFLELVTNELASD</sequence>
<dbReference type="RefSeq" id="WP_089818228.1">
    <property type="nucleotide sequence ID" value="NZ_FOZK01000004.1"/>
</dbReference>
<dbReference type="Pfam" id="PF02358">
    <property type="entry name" value="Trehalose_PPase"/>
    <property type="match status" value="1"/>
</dbReference>
<dbReference type="Gene3D" id="3.40.50.1000">
    <property type="entry name" value="HAD superfamily/HAD-like"/>
    <property type="match status" value="1"/>
</dbReference>
<dbReference type="UniPathway" id="UPA00299"/>
<dbReference type="GO" id="GO:0046872">
    <property type="term" value="F:metal ion binding"/>
    <property type="evidence" value="ECO:0007669"/>
    <property type="project" value="UniProtKB-KW"/>
</dbReference>
<protein>
    <recommendedName>
        <fullName evidence="4">Trehalose 6-phosphate phosphatase</fullName>
        <ecNumber evidence="4">3.1.3.12</ecNumber>
    </recommendedName>
</protein>
<dbReference type="STRING" id="767519.SAMN05216559_3556"/>
<gene>
    <name evidence="5" type="ORF">SAMN05216559_3556</name>
</gene>
<dbReference type="NCBIfam" id="TIGR00685">
    <property type="entry name" value="T6PP"/>
    <property type="match status" value="1"/>
</dbReference>
<dbReference type="NCBIfam" id="TIGR01484">
    <property type="entry name" value="HAD-SF-IIB"/>
    <property type="match status" value="1"/>
</dbReference>
<evidence type="ECO:0000256" key="1">
    <source>
        <dbReference type="ARBA" id="ARBA00005199"/>
    </source>
</evidence>